<dbReference type="Pfam" id="PF18701">
    <property type="entry name" value="DUF5641"/>
    <property type="match status" value="1"/>
</dbReference>
<dbReference type="InterPro" id="IPR040676">
    <property type="entry name" value="DUF5641"/>
</dbReference>
<dbReference type="Pfam" id="PF05380">
    <property type="entry name" value="Peptidase_A17"/>
    <property type="match status" value="1"/>
</dbReference>
<dbReference type="Gene3D" id="3.30.420.10">
    <property type="entry name" value="Ribonuclease H-like superfamily/Ribonuclease H"/>
    <property type="match status" value="1"/>
</dbReference>
<comment type="caution">
    <text evidence="3">The sequence shown here is derived from an EMBL/GenBank/DDBJ whole genome shotgun (WGS) entry which is preliminary data.</text>
</comment>
<dbReference type="InterPro" id="IPR001584">
    <property type="entry name" value="Integrase_cat-core"/>
</dbReference>
<sequence>MNNLLDKLNTSWANELKTIDPDVFVYKNYIVSGHELHEIVDCEASECQYELAGRSAKRKYGKGEKYRIGPIGSEKIEPITVSFVFCFACNSIGHAQCMNFKALREDNAVPKNSPWICEECKENPNNERAKEFYKNQGYTESLFDRANNFRKETAKIVKHISIDDGAHDETEIHELDDKQQIDLLRDRCQQEIDAKTRLQIQVEQQAELIAKLQSKERKSVNFVENEFVSSSPKSRTSVDQTLYKEYMRHRGNNGPSSSRSSVSQAPLPKTDVSKSEGLDQRSFIDSLREDELTKSERIALHQTQATIAASSAQLKISQNVALESVRKALPKITNFDGDASKWIQFNQDIKLYKEIGQFDELPLKLHIRKSLSGLALARVKDIFDSTPLYKIMQLLEDSFGEPTRIIDRAAEEILSIRINRSLFKDDVMLINTKIQAYFQACIHAGVDYANTHHLARHLFDQLNLSHKMLYRTTTRKNDENKVKLVDLESLYSFFEELYCDLEAKKVDYNKNDNRNARNQVMSVASTSSGLQSQSSRYGSYEIKNKEKNDVGYDIAMLNKIDKTCFCCGMNNHYTVQCRKFYRLDQKAKLKFIFEKHLCKCCIVSKGHRANDCQLNSGCGYQSNGQVCGLKHHVSLHSTSQFQRNNNERRKPNNNANSVNASSVEDINLKGDDRKHVDTIIQNAPSIKQVPQSQTGGQNTFENPFISQRMKEYAAKQGNSISVGQNAVKEVEINVIPYEIKYLTSPVGQIDAQRTVKVFKNQFLGEEGYVEGYSVGDSAAEVTLMKEELRKNLKIKGEKCSLTMQYADGSLRTIPAKRVNLKIKGVHSNAEIITLNDVYAIKELNLPSRSLNMEDLKSRFPYLKKVKFNTYTDVTPLLLIGGPHASVFENRAKLREDGEGKPVGLFAKLGWCVYGGCPEQHERDYSVQLIQSERGIEEIENDRLSNEELSEMLDYSNSIESLGIRAVSSQHTEDERKALEIIKEEIGVLRDGFIEVPLLWNRVEGVIPRVPNNFAMVLKRQLAQEAKLRKNPVHLQAFNDNFREFINEGYVRAADESDFQSEWPNVLYLPMSLVINQNKEPIKFRNVFDASAKYKNMSLNDCLLKGPDLLVDQLKPMLHMRCDNVVITADVKSMFMRIKINKRDQQCQRVLWRSSKEDDMKVFVVTSMLFGPTCSPFASQFVKNVTADQWAALYSEAATIIKDNVYMDDLLTSLTTETKAIGIAKQCIEIFESINLELVSFQSNRAKVLRALPNKNVKAEVIMSLENENMSCITKILGCQWDAKEDCFKFKFDKNLLIKLVKDNKHHPTKREQCSTLARIYDIFGFIVPHTIRGKMLLQRSWQVGINWDDKITDENLTLWKEWVEDLENVAKIKVQRQYNRELNLSQACDIELHTFSDAGCEAFAAVSYIVTRKENKRNSIIVMARAKVTPIRFKSKTIISQMPRLELMACLIGARLAETIVKHLTPIKLTRYMWTDSFIALGWIVNPNQKLVKYAIPAVEEILEKTTHAEWRYVPSKLNVADKATKFQKIDFSDSNAVWFTGPSFIRCDKKYWPTVEDAPSKEKARLTELLENENNAIAVKSIEIKNFNAATHILPTVESLAKDYLLDTLSPSITSRYWKLVRATARALKLYLDVYIPFLIYEYKKKKCPDKIKTPFKKVDLVVLTPNDLERAEHFLIRKAQREYYAEEYEKLSKGQSISNSELKQLSVFIDNEGLIRINSRVEIENFEQRFAPLVPRRSFYAKLLLEQTHYDFRHIHHETQIAFIRSKVWIPQLRAAINSTKAHCNFCSIIRAKPYAPIMAPLPEHRVNPFSQPFETVGVDCLGPIEIKHYGKLKKFYVMIFACTKTRFIHLHLLDSLHTIGVLEAIVTFWAAHGPTKRFISDRGTNFVGAARILKEDKKQTEDLLKSTHAEHAQELAQKYNVDWQMIPAHSPWMGGLYERMIKEVKRSIANVLNNRKTNKIELNVALQDAAHRINCRPLTHNAIDANDAPILTPHHLAKGRSGFPYLPGLTDGEHHYKNDRSYYHRGRLIADDIVKRFTMYYLPMLTKRTKWFDDFKSPIKVNDLVLVIEPNDTRKEWKRARVLNVYKGGGGKSRVADIILPNGTIRKGRSIQRLAKLEIKMPEADQSSLFSNAVSKTTLHQPVGK</sequence>
<dbReference type="PANTHER" id="PTHR47331">
    <property type="entry name" value="PHD-TYPE DOMAIN-CONTAINING PROTEIN"/>
    <property type="match status" value="1"/>
</dbReference>
<dbReference type="SUPFAM" id="SSF56672">
    <property type="entry name" value="DNA/RNA polymerases"/>
    <property type="match status" value="1"/>
</dbReference>
<keyword evidence="4" id="KW-1185">Reference proteome</keyword>
<dbReference type="EMBL" id="JADBJN010000003">
    <property type="protein sequence ID" value="KAG5671316.1"/>
    <property type="molecule type" value="Genomic_DNA"/>
</dbReference>
<dbReference type="SUPFAM" id="SSF53098">
    <property type="entry name" value="Ribonuclease H-like"/>
    <property type="match status" value="1"/>
</dbReference>
<dbReference type="InterPro" id="IPR043502">
    <property type="entry name" value="DNA/RNA_pol_sf"/>
</dbReference>
<dbReference type="InterPro" id="IPR012337">
    <property type="entry name" value="RNaseH-like_sf"/>
</dbReference>
<organism evidence="3 4">
    <name type="scientific">Polypedilum vanderplanki</name>
    <name type="common">Sleeping chironomid midge</name>
    <dbReference type="NCBI Taxonomy" id="319348"/>
    <lineage>
        <taxon>Eukaryota</taxon>
        <taxon>Metazoa</taxon>
        <taxon>Ecdysozoa</taxon>
        <taxon>Arthropoda</taxon>
        <taxon>Hexapoda</taxon>
        <taxon>Insecta</taxon>
        <taxon>Pterygota</taxon>
        <taxon>Neoptera</taxon>
        <taxon>Endopterygota</taxon>
        <taxon>Diptera</taxon>
        <taxon>Nematocera</taxon>
        <taxon>Chironomoidea</taxon>
        <taxon>Chironomidae</taxon>
        <taxon>Chironominae</taxon>
        <taxon>Polypedilum</taxon>
        <taxon>Polypedilum</taxon>
    </lineage>
</organism>
<evidence type="ECO:0000259" key="2">
    <source>
        <dbReference type="PROSITE" id="PS50994"/>
    </source>
</evidence>
<dbReference type="GO" id="GO:0071897">
    <property type="term" value="P:DNA biosynthetic process"/>
    <property type="evidence" value="ECO:0007669"/>
    <property type="project" value="UniProtKB-ARBA"/>
</dbReference>
<proteinExistence type="predicted"/>
<dbReference type="OrthoDB" id="7762683at2759"/>
<accession>A0A9J6BN64</accession>
<dbReference type="GO" id="GO:0015074">
    <property type="term" value="P:DNA integration"/>
    <property type="evidence" value="ECO:0007669"/>
    <property type="project" value="InterPro"/>
</dbReference>
<reference evidence="3" key="1">
    <citation type="submission" date="2021-03" db="EMBL/GenBank/DDBJ databases">
        <title>Chromosome level genome of the anhydrobiotic midge Polypedilum vanderplanki.</title>
        <authorList>
            <person name="Yoshida Y."/>
            <person name="Kikawada T."/>
            <person name="Gusev O."/>
        </authorList>
    </citation>
    <scope>NUCLEOTIDE SEQUENCE</scope>
    <source>
        <strain evidence="3">NIAS01</strain>
        <tissue evidence="3">Whole body or cell culture</tissue>
    </source>
</reference>
<evidence type="ECO:0000313" key="4">
    <source>
        <dbReference type="Proteomes" id="UP001107558"/>
    </source>
</evidence>
<name>A0A9J6BN64_POLVA</name>
<feature type="compositionally biased region" description="Low complexity" evidence="1">
    <location>
        <begin position="652"/>
        <end position="663"/>
    </location>
</feature>
<dbReference type="GO" id="GO:0003676">
    <property type="term" value="F:nucleic acid binding"/>
    <property type="evidence" value="ECO:0007669"/>
    <property type="project" value="InterPro"/>
</dbReference>
<dbReference type="InterPro" id="IPR008042">
    <property type="entry name" value="Retrotrans_Pao"/>
</dbReference>
<evidence type="ECO:0000256" key="1">
    <source>
        <dbReference type="SAM" id="MobiDB-lite"/>
    </source>
</evidence>
<dbReference type="PANTHER" id="PTHR47331:SF4">
    <property type="entry name" value="PEPTIDASE S1 DOMAIN-CONTAINING PROTEIN"/>
    <property type="match status" value="1"/>
</dbReference>
<dbReference type="SUPFAM" id="SSF57903">
    <property type="entry name" value="FYVE/PHD zinc finger"/>
    <property type="match status" value="1"/>
</dbReference>
<protein>
    <recommendedName>
        <fullName evidence="2">Integrase catalytic domain-containing protein</fullName>
    </recommendedName>
</protein>
<feature type="region of interest" description="Disordered" evidence="1">
    <location>
        <begin position="638"/>
        <end position="667"/>
    </location>
</feature>
<dbReference type="PROSITE" id="PS50994">
    <property type="entry name" value="INTEGRASE"/>
    <property type="match status" value="1"/>
</dbReference>
<dbReference type="InterPro" id="IPR011011">
    <property type="entry name" value="Znf_FYVE_PHD"/>
</dbReference>
<feature type="domain" description="Integrase catalytic" evidence="2">
    <location>
        <begin position="1811"/>
        <end position="2004"/>
    </location>
</feature>
<feature type="region of interest" description="Disordered" evidence="1">
    <location>
        <begin position="248"/>
        <end position="278"/>
    </location>
</feature>
<dbReference type="GO" id="GO:0042575">
    <property type="term" value="C:DNA polymerase complex"/>
    <property type="evidence" value="ECO:0007669"/>
    <property type="project" value="UniProtKB-ARBA"/>
</dbReference>
<dbReference type="InterPro" id="IPR036397">
    <property type="entry name" value="RNaseH_sf"/>
</dbReference>
<dbReference type="Proteomes" id="UP001107558">
    <property type="component" value="Chromosome 3"/>
</dbReference>
<evidence type="ECO:0000313" key="3">
    <source>
        <dbReference type="EMBL" id="KAG5671316.1"/>
    </source>
</evidence>
<gene>
    <name evidence="3" type="ORF">PVAND_001521</name>
</gene>